<protein>
    <submittedName>
        <fullName evidence="5">GntR family transcriptional regulator</fullName>
    </submittedName>
</protein>
<evidence type="ECO:0000313" key="6">
    <source>
        <dbReference type="Proteomes" id="UP001219297"/>
    </source>
</evidence>
<evidence type="ECO:0000259" key="4">
    <source>
        <dbReference type="PROSITE" id="PS50949"/>
    </source>
</evidence>
<dbReference type="InterPro" id="IPR036390">
    <property type="entry name" value="WH_DNA-bd_sf"/>
</dbReference>
<evidence type="ECO:0000313" key="5">
    <source>
        <dbReference type="EMBL" id="MDE1656806.1"/>
    </source>
</evidence>
<keyword evidence="1" id="KW-0805">Transcription regulation</keyword>
<comment type="caution">
    <text evidence="5">The sequence shown here is derived from an EMBL/GenBank/DDBJ whole genome shotgun (WGS) entry which is preliminary data.</text>
</comment>
<dbReference type="SUPFAM" id="SSF48008">
    <property type="entry name" value="GntR ligand-binding domain-like"/>
    <property type="match status" value="1"/>
</dbReference>
<dbReference type="InterPro" id="IPR036388">
    <property type="entry name" value="WH-like_DNA-bd_sf"/>
</dbReference>
<dbReference type="Pfam" id="PF07729">
    <property type="entry name" value="FCD"/>
    <property type="match status" value="1"/>
</dbReference>
<evidence type="ECO:0000256" key="1">
    <source>
        <dbReference type="ARBA" id="ARBA00023015"/>
    </source>
</evidence>
<feature type="domain" description="HTH gntR-type" evidence="4">
    <location>
        <begin position="13"/>
        <end position="80"/>
    </location>
</feature>
<dbReference type="PROSITE" id="PS50949">
    <property type="entry name" value="HTH_GNTR"/>
    <property type="match status" value="1"/>
</dbReference>
<dbReference type="PANTHER" id="PTHR43537">
    <property type="entry name" value="TRANSCRIPTIONAL REGULATOR, GNTR FAMILY"/>
    <property type="match status" value="1"/>
</dbReference>
<dbReference type="Pfam" id="PF00392">
    <property type="entry name" value="GntR"/>
    <property type="match status" value="1"/>
</dbReference>
<dbReference type="SMART" id="SM00895">
    <property type="entry name" value="FCD"/>
    <property type="match status" value="1"/>
</dbReference>
<dbReference type="GeneID" id="83608714"/>
<dbReference type="InterPro" id="IPR008920">
    <property type="entry name" value="TF_FadR/GntR_C"/>
</dbReference>
<gene>
    <name evidence="5" type="ORF">PWJ81_06955</name>
</gene>
<reference evidence="5 6" key="1">
    <citation type="submission" date="2023-02" db="EMBL/GenBank/DDBJ databases">
        <title>Defining the Infant Male Urobiome and Moving Towards Mechanisms in Urobiome Research.</title>
        <authorList>
            <person name="Reasoner S."/>
            <person name="Flores V."/>
            <person name="Van Horn G."/>
            <person name="Morales G."/>
            <person name="Peard L."/>
            <person name="Abelson B."/>
            <person name="Manuel C."/>
            <person name="Lee J."/>
            <person name="Baker B."/>
            <person name="Williams T."/>
            <person name="Schmitz J."/>
            <person name="Clayton D."/>
            <person name="Hadjifrangiskou M."/>
        </authorList>
    </citation>
    <scope>NUCLEOTIDE SEQUENCE [LARGE SCALE GENOMIC DNA]</scope>
    <source>
        <strain evidence="5 6">AS1053</strain>
    </source>
</reference>
<keyword evidence="6" id="KW-1185">Reference proteome</keyword>
<evidence type="ECO:0000256" key="2">
    <source>
        <dbReference type="ARBA" id="ARBA00023125"/>
    </source>
</evidence>
<dbReference type="RefSeq" id="WP_274735219.1">
    <property type="nucleotide sequence ID" value="NZ_CAMXYX010000007.1"/>
</dbReference>
<keyword evidence="3" id="KW-0804">Transcription</keyword>
<dbReference type="EMBL" id="JARBHI010000016">
    <property type="protein sequence ID" value="MDE1656806.1"/>
    <property type="molecule type" value="Genomic_DNA"/>
</dbReference>
<dbReference type="SUPFAM" id="SSF46785">
    <property type="entry name" value="Winged helix' DNA-binding domain"/>
    <property type="match status" value="1"/>
</dbReference>
<dbReference type="SMART" id="SM00345">
    <property type="entry name" value="HTH_GNTR"/>
    <property type="match status" value="1"/>
</dbReference>
<dbReference type="PANTHER" id="PTHR43537:SF24">
    <property type="entry name" value="GLUCONATE OPERON TRANSCRIPTIONAL REPRESSOR"/>
    <property type="match status" value="1"/>
</dbReference>
<proteinExistence type="predicted"/>
<dbReference type="Gene3D" id="1.10.10.10">
    <property type="entry name" value="Winged helix-like DNA-binding domain superfamily/Winged helix DNA-binding domain"/>
    <property type="match status" value="1"/>
</dbReference>
<keyword evidence="2" id="KW-0238">DNA-binding</keyword>
<accession>A0ABT5V9B8</accession>
<dbReference type="Proteomes" id="UP001219297">
    <property type="component" value="Unassembled WGS sequence"/>
</dbReference>
<sequence length="231" mass="26034">MAVTGSLLKRRRAALRDEVYSTILDMLLGGVFQPEESLSIDGLARDLDVSPTPVREAMVEMEHTGLVERLARRGYRVAPPISTEQIRKLIDVRKLLELQAVDWAYPHAKRLLPELRQAHAEHEVAWQNLEHEKGHLDLAHIRHYFDADWNFHRVIIRYANNSYLESAVDNLAFQAHRIRQTVGEGSSDGAQATAEHHAILEAFASGAREDALAAMEAHLNGVLRRSISDAE</sequence>
<dbReference type="CDD" id="cd07377">
    <property type="entry name" value="WHTH_GntR"/>
    <property type="match status" value="1"/>
</dbReference>
<dbReference type="InterPro" id="IPR011711">
    <property type="entry name" value="GntR_C"/>
</dbReference>
<dbReference type="InterPro" id="IPR000524">
    <property type="entry name" value="Tscrpt_reg_HTH_GntR"/>
</dbReference>
<organism evidence="5 6">
    <name type="scientific">Actinotignum sanguinis</name>
    <dbReference type="NCBI Taxonomy" id="1445614"/>
    <lineage>
        <taxon>Bacteria</taxon>
        <taxon>Bacillati</taxon>
        <taxon>Actinomycetota</taxon>
        <taxon>Actinomycetes</taxon>
        <taxon>Actinomycetales</taxon>
        <taxon>Actinomycetaceae</taxon>
        <taxon>Actinotignum</taxon>
    </lineage>
</organism>
<evidence type="ECO:0000256" key="3">
    <source>
        <dbReference type="ARBA" id="ARBA00023163"/>
    </source>
</evidence>
<name>A0ABT5V9B8_9ACTO</name>
<dbReference type="Gene3D" id="1.20.120.530">
    <property type="entry name" value="GntR ligand-binding domain-like"/>
    <property type="match status" value="1"/>
</dbReference>